<dbReference type="EC" id="3.1.21.3" evidence="3"/>
<keyword evidence="7" id="KW-0255">Endonuclease</keyword>
<organism evidence="12 13">
    <name type="scientific">Luteimonas lutimaris</name>
    <dbReference type="NCBI Taxonomy" id="698645"/>
    <lineage>
        <taxon>Bacteria</taxon>
        <taxon>Pseudomonadati</taxon>
        <taxon>Pseudomonadota</taxon>
        <taxon>Gammaproteobacteria</taxon>
        <taxon>Lysobacterales</taxon>
        <taxon>Lysobacteraceae</taxon>
        <taxon>Luteimonas</taxon>
    </lineage>
</organism>
<keyword evidence="5" id="KW-0547">Nucleotide-binding</keyword>
<dbReference type="SMART" id="SM00487">
    <property type="entry name" value="DEXDc"/>
    <property type="match status" value="1"/>
</dbReference>
<dbReference type="PANTHER" id="PTHR30195:SF15">
    <property type="entry name" value="TYPE I RESTRICTION ENZYME HINDI ENDONUCLEASE SUBUNIT"/>
    <property type="match status" value="1"/>
</dbReference>
<dbReference type="Gene3D" id="3.90.1570.50">
    <property type="match status" value="1"/>
</dbReference>
<evidence type="ECO:0000256" key="2">
    <source>
        <dbReference type="ARBA" id="ARBA00008598"/>
    </source>
</evidence>
<evidence type="ECO:0000313" key="13">
    <source>
        <dbReference type="Proteomes" id="UP001501727"/>
    </source>
</evidence>
<reference evidence="13" key="1">
    <citation type="journal article" date="2019" name="Int. J. Syst. Evol. Microbiol.">
        <title>The Global Catalogue of Microorganisms (GCM) 10K type strain sequencing project: providing services to taxonomists for standard genome sequencing and annotation.</title>
        <authorList>
            <consortium name="The Broad Institute Genomics Platform"/>
            <consortium name="The Broad Institute Genome Sequencing Center for Infectious Disease"/>
            <person name="Wu L."/>
            <person name="Ma J."/>
        </authorList>
    </citation>
    <scope>NUCLEOTIDE SEQUENCE [LARGE SCALE GENOMIC DNA]</scope>
    <source>
        <strain evidence="13">JCM 16916</strain>
    </source>
</reference>
<comment type="catalytic activity">
    <reaction evidence="1">
        <text>Endonucleolytic cleavage of DNA to give random double-stranded fragments with terminal 5'-phosphates, ATP is simultaneously hydrolyzed.</text>
        <dbReference type="EC" id="3.1.21.3"/>
    </reaction>
</comment>
<keyword evidence="4" id="KW-0540">Nuclease</keyword>
<dbReference type="EMBL" id="BAAAZU010000006">
    <property type="protein sequence ID" value="GAA3920940.1"/>
    <property type="molecule type" value="Genomic_DNA"/>
</dbReference>
<dbReference type="InterPro" id="IPR051268">
    <property type="entry name" value="Type-I_R_enzyme_R_subunit"/>
</dbReference>
<evidence type="ECO:0000256" key="4">
    <source>
        <dbReference type="ARBA" id="ARBA00022722"/>
    </source>
</evidence>
<dbReference type="SUPFAM" id="SSF52540">
    <property type="entry name" value="P-loop containing nucleoside triphosphate hydrolases"/>
    <property type="match status" value="2"/>
</dbReference>
<keyword evidence="9" id="KW-0067">ATP-binding</keyword>
<dbReference type="Gene3D" id="3.40.50.300">
    <property type="entry name" value="P-loop containing nucleotide triphosphate hydrolases"/>
    <property type="match status" value="2"/>
</dbReference>
<dbReference type="InterPro" id="IPR055180">
    <property type="entry name" value="HsdR_RecA-like_helicase_dom_2"/>
</dbReference>
<evidence type="ECO:0000256" key="8">
    <source>
        <dbReference type="ARBA" id="ARBA00022801"/>
    </source>
</evidence>
<comment type="caution">
    <text evidence="12">The sequence shown here is derived from an EMBL/GenBank/DDBJ whole genome shotgun (WGS) entry which is preliminary data.</text>
</comment>
<dbReference type="InterPro" id="IPR014001">
    <property type="entry name" value="Helicase_ATP-bd"/>
</dbReference>
<accession>A0ABP7ME55</accession>
<dbReference type="Pfam" id="PF04313">
    <property type="entry name" value="HSDR_N"/>
    <property type="match status" value="1"/>
</dbReference>
<keyword evidence="13" id="KW-1185">Reference proteome</keyword>
<dbReference type="Proteomes" id="UP001501727">
    <property type="component" value="Unassembled WGS sequence"/>
</dbReference>
<evidence type="ECO:0000256" key="5">
    <source>
        <dbReference type="ARBA" id="ARBA00022741"/>
    </source>
</evidence>
<keyword evidence="6" id="KW-0680">Restriction system</keyword>
<evidence type="ECO:0000313" key="12">
    <source>
        <dbReference type="EMBL" id="GAA3920940.1"/>
    </source>
</evidence>
<dbReference type="Pfam" id="PF22679">
    <property type="entry name" value="T1R_D3-like"/>
    <property type="match status" value="1"/>
</dbReference>
<feature type="domain" description="Helicase ATP-binding" evidence="11">
    <location>
        <begin position="300"/>
        <end position="476"/>
    </location>
</feature>
<name>A0ABP7ME55_9GAMM</name>
<evidence type="ECO:0000256" key="6">
    <source>
        <dbReference type="ARBA" id="ARBA00022747"/>
    </source>
</evidence>
<dbReference type="PANTHER" id="PTHR30195">
    <property type="entry name" value="TYPE I SITE-SPECIFIC DEOXYRIBONUCLEASE PROTEIN SUBUNIT M AND R"/>
    <property type="match status" value="1"/>
</dbReference>
<gene>
    <name evidence="12" type="ORF">GCM10022229_13250</name>
</gene>
<dbReference type="CDD" id="cd22332">
    <property type="entry name" value="HsdR_N"/>
    <property type="match status" value="1"/>
</dbReference>
<keyword evidence="8" id="KW-0378">Hydrolase</keyword>
<dbReference type="GO" id="GO:0004386">
    <property type="term" value="F:helicase activity"/>
    <property type="evidence" value="ECO:0007669"/>
    <property type="project" value="UniProtKB-KW"/>
</dbReference>
<comment type="similarity">
    <text evidence="2">Belongs to the HsdR family.</text>
</comment>
<evidence type="ECO:0000256" key="7">
    <source>
        <dbReference type="ARBA" id="ARBA00022759"/>
    </source>
</evidence>
<dbReference type="Pfam" id="PF18766">
    <property type="entry name" value="SWI2_SNF2"/>
    <property type="match status" value="1"/>
</dbReference>
<evidence type="ECO:0000259" key="11">
    <source>
        <dbReference type="PROSITE" id="PS51192"/>
    </source>
</evidence>
<evidence type="ECO:0000256" key="1">
    <source>
        <dbReference type="ARBA" id="ARBA00000851"/>
    </source>
</evidence>
<dbReference type="PROSITE" id="PS51192">
    <property type="entry name" value="HELICASE_ATP_BIND_1"/>
    <property type="match status" value="1"/>
</dbReference>
<sequence length="1033" mass="118543">MAAFNEDSRVKIPAVLHLTRLGYQYLSLKNARWDPRDNIFPELFESAVLRLNPGLRREDVPALLDEIHLKLAGDDIGRAFHQRLTVRSGIRLFDFDDLENNSWHVVTELPFVNGEDEFRPDITLLINGMPLAFVEVKKRMNPGGVLEERRRMDRRHANRRFWHFFNLTQLMVFSNNMEYDDGQFEPVQGAFYAASTYGDAHFNYFREERASELAGVAAPDEAIEDLVLADTNLVAIKGTPEFQRNQAIDTPTHRLLTSLFTRQRFAFLLRYAFAWLDTEQGVEKHVMRYPQLFATRAIADHLQAGECKGIIWHTQGSGKTALAYYNVRHLTDWFQQRGQVARFYFIVDRIDLLDQAVAEFKARGLAVRVIASRDEFSRDMRKTVAIDNDRGDPEITVVNIQRFANDDDVAAARDYALNVQRVYFLDEVHRSYNPNGSFLANLEQSDRDAIKIGLTGTPLIGEQLQSRALFGDYIHKYYYNASIADGYTLRLIREEIATRYRMQLQQALADIEVQQGGIDRKALYAHPRFASAMLDYILEDFRQARVMHGDDSIGGMVICDSAEQARELHRQLRQRVEASSPAVAAEAGNDDEYLQRRVAQDRPDYNKPMNAALILHDEGDVTARKELVKRFKRYDAGRKDNIDLLFVYNMLLTGFDAPRLKKLYFGRVIRDHNLLQALTRVNRRYGKFRYGYVVDFAGIQREFDQANADYYAELTAELGDEMQHYSSIFKTEAEIRADIEAIREALFDYSLDDRELFSQQVGRIDDIEILRAIVKALATARELHNLIRLGGYRELSGLLDFARLRDLHTEARNALAALNLKQQLENAHDTSGLLNQALEDVIFKFEKIGEAELKLADELKDILRRTRETLAGTHDPQDPKWVALKTELERLFKARKLSEVSQQEMQANIAALGDIEQRARALDNANANLAARYGGDAKLMRVHKRLLESRRLGDSQTRLHAALSGIKHALDDTVLGNRELLGNPAYFERSVMPIVMRNFQGSPPEPDADTRRLIQRLLVNEYLAESQGRLPFE</sequence>
<evidence type="ECO:0000256" key="3">
    <source>
        <dbReference type="ARBA" id="ARBA00012654"/>
    </source>
</evidence>
<keyword evidence="10" id="KW-0238">DNA-binding</keyword>
<dbReference type="InterPro" id="IPR007409">
    <property type="entry name" value="Restrct_endonuc_type1_HsdR_N"/>
</dbReference>
<dbReference type="InterPro" id="IPR040980">
    <property type="entry name" value="SWI2_SNF2"/>
</dbReference>
<keyword evidence="12" id="KW-0347">Helicase</keyword>
<evidence type="ECO:0000256" key="9">
    <source>
        <dbReference type="ARBA" id="ARBA00022840"/>
    </source>
</evidence>
<dbReference type="InterPro" id="IPR027417">
    <property type="entry name" value="P-loop_NTPase"/>
</dbReference>
<evidence type="ECO:0000256" key="10">
    <source>
        <dbReference type="ARBA" id="ARBA00023125"/>
    </source>
</evidence>
<protein>
    <recommendedName>
        <fullName evidence="3">type I site-specific deoxyribonuclease</fullName>
        <ecNumber evidence="3">3.1.21.3</ecNumber>
    </recommendedName>
</protein>
<proteinExistence type="inferred from homology"/>